<protein>
    <submittedName>
        <fullName evidence="2">Propionate--CoA ligase</fullName>
    </submittedName>
</protein>
<name>I0WTV9_RHOOP</name>
<feature type="compositionally biased region" description="Basic residues" evidence="1">
    <location>
        <begin position="41"/>
        <end position="50"/>
    </location>
</feature>
<evidence type="ECO:0000256" key="1">
    <source>
        <dbReference type="SAM" id="MobiDB-lite"/>
    </source>
</evidence>
<accession>I0WTV9</accession>
<dbReference type="EMBL" id="AJJH01000052">
    <property type="protein sequence ID" value="EID79825.1"/>
    <property type="molecule type" value="Genomic_DNA"/>
</dbReference>
<organism evidence="2 3">
    <name type="scientific">Rhodococcus opacus RKJ300 = JCM 13270</name>
    <dbReference type="NCBI Taxonomy" id="1165867"/>
    <lineage>
        <taxon>Bacteria</taxon>
        <taxon>Bacillati</taxon>
        <taxon>Actinomycetota</taxon>
        <taxon>Actinomycetes</taxon>
        <taxon>Mycobacteriales</taxon>
        <taxon>Nocardiaceae</taxon>
        <taxon>Rhodococcus</taxon>
    </lineage>
</organism>
<dbReference type="PATRIC" id="fig|1165867.3.peg.2347"/>
<sequence>MYRWFPDASLTVVQALLKTRSGKILRKTMRQIADHEEYRALHHRGRRRPRRAEATVTCAPATGIGRR</sequence>
<dbReference type="GO" id="GO:0016874">
    <property type="term" value="F:ligase activity"/>
    <property type="evidence" value="ECO:0007669"/>
    <property type="project" value="UniProtKB-KW"/>
</dbReference>
<comment type="caution">
    <text evidence="2">The sequence shown here is derived from an EMBL/GenBank/DDBJ whole genome shotgun (WGS) entry which is preliminary data.</text>
</comment>
<gene>
    <name evidence="2" type="ORF">W59_11536</name>
</gene>
<feature type="region of interest" description="Disordered" evidence="1">
    <location>
        <begin position="41"/>
        <end position="67"/>
    </location>
</feature>
<evidence type="ECO:0000313" key="2">
    <source>
        <dbReference type="EMBL" id="EID79825.1"/>
    </source>
</evidence>
<reference evidence="2 3" key="1">
    <citation type="journal article" date="2012" name="J. Bacteriol.">
        <title>Draft genome sequence of the nitrophenol-degrading actinomycete Rhodococcus imtechensis RKJ300.</title>
        <authorList>
            <person name="Vikram S."/>
            <person name="Kumar S."/>
            <person name="Subramanian S."/>
            <person name="Raghava G.P."/>
        </authorList>
    </citation>
    <scope>NUCLEOTIDE SEQUENCE [LARGE SCALE GENOMIC DNA]</scope>
    <source>
        <strain evidence="2 3">RKJ300</strain>
    </source>
</reference>
<evidence type="ECO:0000313" key="3">
    <source>
        <dbReference type="Proteomes" id="UP000006447"/>
    </source>
</evidence>
<dbReference type="RefSeq" id="WP_007297316.1">
    <property type="nucleotide sequence ID" value="NZ_AJJH01000052.1"/>
</dbReference>
<keyword evidence="2" id="KW-0436">Ligase</keyword>
<dbReference type="AlphaFoldDB" id="I0WTV9"/>
<proteinExistence type="predicted"/>
<dbReference type="Proteomes" id="UP000006447">
    <property type="component" value="Unassembled WGS sequence"/>
</dbReference>